<dbReference type="PATRIC" id="fig|1386089.3.peg.1852"/>
<organism evidence="2 3">
    <name type="scientific">Intrasporangium oryzae NRRL B-24470</name>
    <dbReference type="NCBI Taxonomy" id="1386089"/>
    <lineage>
        <taxon>Bacteria</taxon>
        <taxon>Bacillati</taxon>
        <taxon>Actinomycetota</taxon>
        <taxon>Actinomycetes</taxon>
        <taxon>Micrococcales</taxon>
        <taxon>Intrasporangiaceae</taxon>
        <taxon>Intrasporangium</taxon>
    </lineage>
</organism>
<name>W9GDG0_9MICO</name>
<dbReference type="InterPro" id="IPR051044">
    <property type="entry name" value="MAG_DAG_Lipase"/>
</dbReference>
<sequence length="323" mass="35873">MSTTDPDHDVLGPDYTTRTIELAPDAEGEVHATLVKRVAGPDGEAASTRAVLYVHGFIDYFFQTHLAEFWADAGYTFYALDLRKYGRSLRTHHTPNYVTSLHEYDEELDAAVRIIREEDGHTSLTVMGHSTGGLIVSLWAHRRRHDGVVDALVLNSPWFDLNANLLLRTVGTAVIHQVGSFRPHTEVSKLGQEYGRALHVSTGGPWEYNLEWKPIEGFPVLAGWLRAIRQGHAELGRGLELPSPVFVACSTRSADAAKHPEAVADADVVLDVEHIARRSVKLGRCVTLVRITGGIHDLALSAEPARAEFFAELSRWERTYVPR</sequence>
<evidence type="ECO:0000313" key="2">
    <source>
        <dbReference type="EMBL" id="EWT01899.1"/>
    </source>
</evidence>
<dbReference type="SUPFAM" id="SSF53474">
    <property type="entry name" value="alpha/beta-Hydrolases"/>
    <property type="match status" value="1"/>
</dbReference>
<comment type="caution">
    <text evidence="2">The sequence shown here is derived from an EMBL/GenBank/DDBJ whole genome shotgun (WGS) entry which is preliminary data.</text>
</comment>
<proteinExistence type="predicted"/>
<dbReference type="Pfam" id="PF12146">
    <property type="entry name" value="Hydrolase_4"/>
    <property type="match status" value="1"/>
</dbReference>
<gene>
    <name evidence="2" type="ORF">N865_12700</name>
</gene>
<reference evidence="2 3" key="1">
    <citation type="submission" date="2013-08" db="EMBL/GenBank/DDBJ databases">
        <title>Intrasporangium oryzae NRRL B-24470.</title>
        <authorList>
            <person name="Liu H."/>
            <person name="Wang G."/>
        </authorList>
    </citation>
    <scope>NUCLEOTIDE SEQUENCE [LARGE SCALE GENOMIC DNA]</scope>
    <source>
        <strain evidence="2 3">NRRL B-24470</strain>
    </source>
</reference>
<dbReference type="PANTHER" id="PTHR11614">
    <property type="entry name" value="PHOSPHOLIPASE-RELATED"/>
    <property type="match status" value="1"/>
</dbReference>
<dbReference type="STRING" id="1386089.N865_12700"/>
<dbReference type="eggNOG" id="COG2267">
    <property type="taxonomic scope" value="Bacteria"/>
</dbReference>
<dbReference type="InterPro" id="IPR022742">
    <property type="entry name" value="Hydrolase_4"/>
</dbReference>
<dbReference type="Proteomes" id="UP000019489">
    <property type="component" value="Unassembled WGS sequence"/>
</dbReference>
<evidence type="ECO:0000313" key="3">
    <source>
        <dbReference type="Proteomes" id="UP000019489"/>
    </source>
</evidence>
<dbReference type="InterPro" id="IPR029058">
    <property type="entry name" value="AB_hydrolase_fold"/>
</dbReference>
<dbReference type="RefSeq" id="WP_034804617.1">
    <property type="nucleotide sequence ID" value="NZ_AWSA01000016.1"/>
</dbReference>
<protein>
    <recommendedName>
        <fullName evidence="1">Serine aminopeptidase S33 domain-containing protein</fullName>
    </recommendedName>
</protein>
<evidence type="ECO:0000259" key="1">
    <source>
        <dbReference type="Pfam" id="PF12146"/>
    </source>
</evidence>
<feature type="domain" description="Serine aminopeptidase S33" evidence="1">
    <location>
        <begin position="49"/>
        <end position="187"/>
    </location>
</feature>
<dbReference type="AlphaFoldDB" id="W9GDG0"/>
<keyword evidence="3" id="KW-1185">Reference proteome</keyword>
<dbReference type="EMBL" id="AWSA01000016">
    <property type="protein sequence ID" value="EWT01899.1"/>
    <property type="molecule type" value="Genomic_DNA"/>
</dbReference>
<accession>W9GDG0</accession>
<dbReference type="Gene3D" id="3.40.50.1820">
    <property type="entry name" value="alpha/beta hydrolase"/>
    <property type="match status" value="1"/>
</dbReference>
<dbReference type="OrthoDB" id="9801217at2"/>